<organism evidence="1 2">
    <name type="scientific">Bacillus phage BCD7</name>
    <dbReference type="NCBI Taxonomy" id="1136534"/>
    <lineage>
        <taxon>Viruses</taxon>
        <taxon>Duplodnaviria</taxon>
        <taxon>Heunggongvirae</taxon>
        <taxon>Uroviricota</taxon>
        <taxon>Caudoviricetes</taxon>
        <taxon>Becedseptimavirus</taxon>
        <taxon>Becedseptimavirus BCD7</taxon>
    </lineage>
</organism>
<dbReference type="Proteomes" id="UP000006298">
    <property type="component" value="Segment"/>
</dbReference>
<keyword evidence="2" id="KW-1185">Reference proteome</keyword>
<protein>
    <submittedName>
        <fullName evidence="1">Uncharacterized protein</fullName>
    </submittedName>
</protein>
<evidence type="ECO:0000313" key="1">
    <source>
        <dbReference type="EMBL" id="AEZ50450.1"/>
    </source>
</evidence>
<dbReference type="EMBL" id="JN712910">
    <property type="protein sequence ID" value="AEZ50450.1"/>
    <property type="molecule type" value="Genomic_DNA"/>
</dbReference>
<reference evidence="1 2" key="1">
    <citation type="submission" date="2011-09" db="EMBL/GenBank/DDBJ databases">
        <title>Complete Genome Sequence of Bacillus cereus Bacteriophage BCD7.</title>
        <authorList>
            <person name="Lee J.-H."/>
            <person name="Shin H."/>
            <person name="Son B."/>
            <person name="Ryu S."/>
        </authorList>
    </citation>
    <scope>NUCLEOTIDE SEQUENCE [LARGE SCALE GENOMIC DNA]</scope>
</reference>
<dbReference type="GeneID" id="14011522"/>
<gene>
    <name evidence="1" type="ORF">BCD7_0003</name>
</gene>
<dbReference type="KEGG" id="vg:14011522"/>
<name>J9PV78_9CAUD</name>
<dbReference type="RefSeq" id="YP_007005854.1">
    <property type="nucleotide sequence ID" value="NC_019515.1"/>
</dbReference>
<sequence length="97" mass="11557">MLYIPIEINNPANFDKVFSVQLHPQAQTTYIVYGRNKSEALYNVVIFCMEHNFTVDFFTTEQVWDFFLEDGITFKQVAGKWLMEDSLIIEEIEDYRF</sequence>
<accession>J9PV78</accession>
<evidence type="ECO:0000313" key="2">
    <source>
        <dbReference type="Proteomes" id="UP000006298"/>
    </source>
</evidence>
<proteinExistence type="predicted"/>